<accession>A0ABX4PIX0</accession>
<evidence type="ECO:0008006" key="3">
    <source>
        <dbReference type="Google" id="ProtNLM"/>
    </source>
</evidence>
<protein>
    <recommendedName>
        <fullName evidence="3">HEAT repeat domain-containing protein</fullName>
    </recommendedName>
</protein>
<name>A0ABX4PIX0_9LEPT</name>
<sequence length="175" mass="20325">MDEKLFKIILRFIPSPDEEIITEKEFLQLVGISREEVENFIWKLFSEAIESKDELAISSAFTLSWRFGFPNGILRVLSPLLRVGWAFRQEDIVDAIEDCNFTDGIDDLYYLIVHPPKYLSPEDHELLAVKAVWALGFLGTGRALELLLTLVKSKNRRIQVCAIRQIRRIRGQRYL</sequence>
<organism evidence="1 2">
    <name type="scientific">Leptospira haakeii</name>
    <dbReference type="NCBI Taxonomy" id="2023198"/>
    <lineage>
        <taxon>Bacteria</taxon>
        <taxon>Pseudomonadati</taxon>
        <taxon>Spirochaetota</taxon>
        <taxon>Spirochaetia</taxon>
        <taxon>Leptospirales</taxon>
        <taxon>Leptospiraceae</taxon>
        <taxon>Leptospira</taxon>
    </lineage>
</organism>
<dbReference type="EMBL" id="NPEI01000006">
    <property type="protein sequence ID" value="PKA15719.1"/>
    <property type="molecule type" value="Genomic_DNA"/>
</dbReference>
<dbReference type="RefSeq" id="WP_100722762.1">
    <property type="nucleotide sequence ID" value="NZ_NPEG01000001.1"/>
</dbReference>
<dbReference type="SUPFAM" id="SSF48371">
    <property type="entry name" value="ARM repeat"/>
    <property type="match status" value="1"/>
</dbReference>
<evidence type="ECO:0000313" key="2">
    <source>
        <dbReference type="Proteomes" id="UP000231857"/>
    </source>
</evidence>
<comment type="caution">
    <text evidence="1">The sequence shown here is derived from an EMBL/GenBank/DDBJ whole genome shotgun (WGS) entry which is preliminary data.</text>
</comment>
<keyword evidence="2" id="KW-1185">Reference proteome</keyword>
<dbReference type="Proteomes" id="UP000231857">
    <property type="component" value="Unassembled WGS sequence"/>
</dbReference>
<dbReference type="InterPro" id="IPR016024">
    <property type="entry name" value="ARM-type_fold"/>
</dbReference>
<proteinExistence type="predicted"/>
<evidence type="ECO:0000313" key="1">
    <source>
        <dbReference type="EMBL" id="PKA15719.1"/>
    </source>
</evidence>
<gene>
    <name evidence="1" type="ORF">CH363_11955</name>
</gene>
<reference evidence="1 2" key="1">
    <citation type="submission" date="2017-07" db="EMBL/GenBank/DDBJ databases">
        <title>Leptospira spp. isolated from tropical soils.</title>
        <authorList>
            <person name="Thibeaux R."/>
            <person name="Iraola G."/>
            <person name="Ferres I."/>
            <person name="Bierque E."/>
            <person name="Girault D."/>
            <person name="Soupe-Gilbert M.-E."/>
            <person name="Picardeau M."/>
            <person name="Goarant C."/>
        </authorList>
    </citation>
    <scope>NUCLEOTIDE SEQUENCE [LARGE SCALE GENOMIC DNA]</scope>
    <source>
        <strain evidence="1 2">ATI7-C-A2</strain>
    </source>
</reference>